<feature type="compositionally biased region" description="Polar residues" evidence="2">
    <location>
        <begin position="969"/>
        <end position="990"/>
    </location>
</feature>
<dbReference type="InterPro" id="IPR052247">
    <property type="entry name" value="Meiotic_Crossover_Helicase"/>
</dbReference>
<feature type="region of interest" description="Disordered" evidence="2">
    <location>
        <begin position="56"/>
        <end position="78"/>
    </location>
</feature>
<keyword evidence="4" id="KW-0378">Hydrolase</keyword>
<feature type="domain" description="Helicase C-terminal" evidence="3">
    <location>
        <begin position="380"/>
        <end position="575"/>
    </location>
</feature>
<dbReference type="STRING" id="5627.A0A1C7LWP7"/>
<feature type="region of interest" description="Disordered" evidence="2">
    <location>
        <begin position="896"/>
        <end position="945"/>
    </location>
</feature>
<feature type="region of interest" description="Disordered" evidence="2">
    <location>
        <begin position="1172"/>
        <end position="1261"/>
    </location>
</feature>
<gene>
    <name evidence="4" type="primary">Hfm1</name>
    <name evidence="4" type="ORF">A0H81_10729</name>
</gene>
<dbReference type="CDD" id="cd18795">
    <property type="entry name" value="SF2_C_Ski2"/>
    <property type="match status" value="1"/>
</dbReference>
<dbReference type="Pfam" id="PF02889">
    <property type="entry name" value="Sec63"/>
    <property type="match status" value="1"/>
</dbReference>
<evidence type="ECO:0000313" key="5">
    <source>
        <dbReference type="Proteomes" id="UP000092993"/>
    </source>
</evidence>
<feature type="compositionally biased region" description="Polar residues" evidence="2">
    <location>
        <begin position="108"/>
        <end position="149"/>
    </location>
</feature>
<feature type="region of interest" description="Disordered" evidence="2">
    <location>
        <begin position="958"/>
        <end position="990"/>
    </location>
</feature>
<evidence type="ECO:0000313" key="4">
    <source>
        <dbReference type="EMBL" id="OBZ69133.1"/>
    </source>
</evidence>
<keyword evidence="4" id="KW-0067">ATP-binding</keyword>
<dbReference type="GO" id="GO:0051321">
    <property type="term" value="P:meiotic cell cycle"/>
    <property type="evidence" value="ECO:0007669"/>
    <property type="project" value="UniProtKB-KW"/>
</dbReference>
<dbReference type="OrthoDB" id="5575at2759"/>
<keyword evidence="5" id="KW-1185">Reference proteome</keyword>
<feature type="compositionally biased region" description="Polar residues" evidence="2">
    <location>
        <begin position="1250"/>
        <end position="1261"/>
    </location>
</feature>
<dbReference type="InterPro" id="IPR004179">
    <property type="entry name" value="Sec63-dom"/>
</dbReference>
<evidence type="ECO:0000256" key="2">
    <source>
        <dbReference type="SAM" id="MobiDB-lite"/>
    </source>
</evidence>
<comment type="similarity">
    <text evidence="1">Belongs to the helicase family. SKI2 subfamily.</text>
</comment>
<sequence length="1277" mass="142794">MDRHLFSGPAYGYDNNVIDYGRTYENSAPFAFQSKAVAQDIYDDYNDEIDDLIEEFENSSPSPPERRHASNSWGSQQHAYQPSTLVHYDEVEQYATQSMQDEPFVSPAASTQDYHTSRLYQPSSYPKRNVPQFRSYQQPNGASESSARLSSYKPPSAPADESYEEASKRGDIHPRNWHGVRLRPVSDLPDIYRGVFKFGVFNAVQSQCFDTVMHTDKNMSLCSEKFRDWTTKFQSLGVNCCELTGDTVQFGKSAWGNAKDASVIITTGEKWDSLTRNWRGNGQILSQVQLFLIDEASVSGRTLEVIISRMKTRGSSVRFVVVSATVPNIEDVANWIGDDTSDGSATVMQFGEEFRPCKLSKFVYGIPRRKDANDFVYARTLDFKLYGILQQRSVNKPMLVFCATRKGVMSTAEQMMKEYEEGSNKKETLPWSRPQRIEHSFHNKQLEKLASCGIGVHHAGMTIDDRRATEDLYLKKILRILFATSTLAVGVNLPAHTVVIKGVKIFTNNTSQEYSDLDIMQMMGRAGRPQFDKEGVAIILCEPELEAKYNALVQGRSVLESSLHLNLSEHINSEIGLGTITNLHTAKQWLQNSTAPKQWQARIEDMVMQSVAKLKESELVTCSEEDTDSLCSTDFGDIMSKVRQYSMSLILKLPERATVREILEMIACAEEFTDIKIRSGEKQVYNKMRTHNDIRFPIKKVEKPSDKIFILIQAVLGGISLSDPEYRTSDSQPNSEALGVFRHISRLSRAVVEVAITKKSGAQIKNGLEVMRCVTAKAWEDRPVMLRQLEAIGEKSIKVALGLFAVFTVALKEAKTFVVTAQLTKPSQSVTVSITSEMIAGLTVSATFKPSVDPKHYPVMDTRPLDAVATTIEGLENTNFWDMSDDEEITEDIPIKDITQPRKATYPPVNSRSQKLSPRRDLASPAIRDNMSELPLAPKRLPNGQYEQGEVPSFMLSDGLSKRPPMSKKQVQALTAFQGQPASTSSDSKSPLANSVFIMLPEHTAHHKLQAKSNHRSSSKQDISLKHLETLHDRANVKENLKLPEGRRIKLEDPTPTTTKRRKLAPNFDLDFVRLQDEQTVTLDIADLHDSDDELPEASEILDAYRTPRRKPAASSDDLETNYSNSEIDALIRDLPLHGSKLSSSSAPIVCTASQSGPRSPQLLSGRLTPAQIRKRKQESASQVPTNKRVRRSSTAREYPSPPPASLKDLHSAQMKGKGRREPLFVTSSDEEEDIEAVDSGVLPPEDRASSSPAESQDNEGFTLNYALLDILPSHPL</sequence>
<dbReference type="Gene3D" id="1.10.3380.10">
    <property type="entry name" value="Sec63 N-terminal domain-like domain"/>
    <property type="match status" value="1"/>
</dbReference>
<accession>A0A1C7LWP7</accession>
<dbReference type="PROSITE" id="PS51194">
    <property type="entry name" value="HELICASE_CTER"/>
    <property type="match status" value="1"/>
</dbReference>
<dbReference type="InterPro" id="IPR036388">
    <property type="entry name" value="WH-like_DNA-bd_sf"/>
</dbReference>
<dbReference type="Proteomes" id="UP000092993">
    <property type="component" value="Unassembled WGS sequence"/>
</dbReference>
<dbReference type="GO" id="GO:0016787">
    <property type="term" value="F:hydrolase activity"/>
    <property type="evidence" value="ECO:0007669"/>
    <property type="project" value="UniProtKB-KW"/>
</dbReference>
<dbReference type="AlphaFoldDB" id="A0A1C7LWP7"/>
<dbReference type="SMART" id="SM00973">
    <property type="entry name" value="Sec63"/>
    <property type="match status" value="1"/>
</dbReference>
<feature type="region of interest" description="Disordered" evidence="2">
    <location>
        <begin position="1094"/>
        <end position="1122"/>
    </location>
</feature>
<organism evidence="4 5">
    <name type="scientific">Grifola frondosa</name>
    <name type="common">Maitake</name>
    <name type="synonym">Polyporus frondosus</name>
    <dbReference type="NCBI Taxonomy" id="5627"/>
    <lineage>
        <taxon>Eukaryota</taxon>
        <taxon>Fungi</taxon>
        <taxon>Dikarya</taxon>
        <taxon>Basidiomycota</taxon>
        <taxon>Agaricomycotina</taxon>
        <taxon>Agaricomycetes</taxon>
        <taxon>Polyporales</taxon>
        <taxon>Grifolaceae</taxon>
        <taxon>Grifola</taxon>
    </lineage>
</organism>
<dbReference type="SMART" id="SM00490">
    <property type="entry name" value="HELICc"/>
    <property type="match status" value="1"/>
</dbReference>
<evidence type="ECO:0000256" key="1">
    <source>
        <dbReference type="ARBA" id="ARBA00010140"/>
    </source>
</evidence>
<dbReference type="GO" id="GO:0043138">
    <property type="term" value="F:3'-5' DNA helicase activity"/>
    <property type="evidence" value="ECO:0007669"/>
    <property type="project" value="UniProtKB-EC"/>
</dbReference>
<keyword evidence="4" id="KW-0547">Nucleotide-binding</keyword>
<keyword evidence="4" id="KW-0347">Helicase</keyword>
<dbReference type="SUPFAM" id="SSF52540">
    <property type="entry name" value="P-loop containing nucleoside triphosphate hydrolases"/>
    <property type="match status" value="2"/>
</dbReference>
<dbReference type="SUPFAM" id="SSF158702">
    <property type="entry name" value="Sec63 N-terminal domain-like"/>
    <property type="match status" value="1"/>
</dbReference>
<dbReference type="Pfam" id="PF00271">
    <property type="entry name" value="Helicase_C"/>
    <property type="match status" value="1"/>
</dbReference>
<protein>
    <submittedName>
        <fullName evidence="4">Putative ATP-dependent DNA helicase HFM1</fullName>
    </submittedName>
</protein>
<proteinExistence type="inferred from homology"/>
<dbReference type="InterPro" id="IPR027417">
    <property type="entry name" value="P-loop_NTPase"/>
</dbReference>
<dbReference type="EMBL" id="LUGG01000018">
    <property type="protein sequence ID" value="OBZ69133.1"/>
    <property type="molecule type" value="Genomic_DNA"/>
</dbReference>
<name>A0A1C7LWP7_GRIFR</name>
<dbReference type="Gene3D" id="3.40.50.300">
    <property type="entry name" value="P-loop containing nucleotide triphosphate hydrolases"/>
    <property type="match status" value="2"/>
</dbReference>
<dbReference type="InterPro" id="IPR001650">
    <property type="entry name" value="Helicase_C-like"/>
</dbReference>
<comment type="caution">
    <text evidence="4">The sequence shown here is derived from an EMBL/GenBank/DDBJ whole genome shotgun (WGS) entry which is preliminary data.</text>
</comment>
<dbReference type="PANTHER" id="PTHR47835">
    <property type="entry name" value="HFM1, ATP DEPENDENT DNA HELICASE HOMOLOG"/>
    <property type="match status" value="1"/>
</dbReference>
<feature type="compositionally biased region" description="Basic and acidic residues" evidence="2">
    <location>
        <begin position="165"/>
        <end position="174"/>
    </location>
</feature>
<evidence type="ECO:0000259" key="3">
    <source>
        <dbReference type="PROSITE" id="PS51194"/>
    </source>
</evidence>
<feature type="region of interest" description="Disordered" evidence="2">
    <location>
        <begin position="104"/>
        <end position="176"/>
    </location>
</feature>
<dbReference type="PANTHER" id="PTHR47835:SF3">
    <property type="entry name" value="HELICASE FOR MEIOSIS 1"/>
    <property type="match status" value="1"/>
</dbReference>
<reference evidence="4 5" key="1">
    <citation type="submission" date="2016-03" db="EMBL/GenBank/DDBJ databases">
        <title>Whole genome sequencing of Grifola frondosa 9006-11.</title>
        <authorList>
            <person name="Min B."/>
            <person name="Park H."/>
            <person name="Kim J.-G."/>
            <person name="Cho H."/>
            <person name="Oh Y.-L."/>
            <person name="Kong W.-S."/>
            <person name="Choi I.-G."/>
        </authorList>
    </citation>
    <scope>NUCLEOTIDE SEQUENCE [LARGE SCALE GENOMIC DNA]</scope>
    <source>
        <strain evidence="4 5">9006-11</strain>
    </source>
</reference>
<dbReference type="OMA" id="LEMIACA"/>
<dbReference type="Gene3D" id="1.10.10.10">
    <property type="entry name" value="Winged helix-like DNA-binding domain superfamily/Winged helix DNA-binding domain"/>
    <property type="match status" value="1"/>
</dbReference>